<dbReference type="SUPFAM" id="SSF51556">
    <property type="entry name" value="Metallo-dependent hydrolases"/>
    <property type="match status" value="1"/>
</dbReference>
<dbReference type="InterPro" id="IPR011059">
    <property type="entry name" value="Metal-dep_hydrolase_composite"/>
</dbReference>
<organism evidence="3 4">
    <name type="scientific">Steroidobacter flavus</name>
    <dbReference type="NCBI Taxonomy" id="1842136"/>
    <lineage>
        <taxon>Bacteria</taxon>
        <taxon>Pseudomonadati</taxon>
        <taxon>Pseudomonadota</taxon>
        <taxon>Gammaproteobacteria</taxon>
        <taxon>Steroidobacterales</taxon>
        <taxon>Steroidobacteraceae</taxon>
        <taxon>Steroidobacter</taxon>
    </lineage>
</organism>
<dbReference type="Gene3D" id="3.40.50.10910">
    <property type="entry name" value="Amidohydrolase"/>
    <property type="match status" value="1"/>
</dbReference>
<dbReference type="SUPFAM" id="SSF51338">
    <property type="entry name" value="Composite domain of metallo-dependent hydrolases"/>
    <property type="match status" value="1"/>
</dbReference>
<dbReference type="Proteomes" id="UP001595904">
    <property type="component" value="Unassembled WGS sequence"/>
</dbReference>
<dbReference type="PANTHER" id="PTHR43135:SF3">
    <property type="entry name" value="ALPHA-D-RIBOSE 1-METHYLPHOSPHONATE 5-TRIPHOSPHATE DIPHOSPHATASE"/>
    <property type="match status" value="1"/>
</dbReference>
<comment type="caution">
    <text evidence="3">The sequence shown here is derived from an EMBL/GenBank/DDBJ whole genome shotgun (WGS) entry which is preliminary data.</text>
</comment>
<evidence type="ECO:0000313" key="3">
    <source>
        <dbReference type="EMBL" id="MFC4307953.1"/>
    </source>
</evidence>
<name>A0ABV8SM13_9GAMM</name>
<dbReference type="Pfam" id="PF01979">
    <property type="entry name" value="Amidohydro_1"/>
    <property type="match status" value="1"/>
</dbReference>
<dbReference type="InterPro" id="IPR006680">
    <property type="entry name" value="Amidohydro-rel"/>
</dbReference>
<dbReference type="InterPro" id="IPR032466">
    <property type="entry name" value="Metal_Hydrolase"/>
</dbReference>
<dbReference type="Gene3D" id="2.30.40.10">
    <property type="entry name" value="Urease, subunit C, domain 1"/>
    <property type="match status" value="2"/>
</dbReference>
<proteinExistence type="predicted"/>
<dbReference type="EMBL" id="JBHSDU010000001">
    <property type="protein sequence ID" value="MFC4307953.1"/>
    <property type="molecule type" value="Genomic_DNA"/>
</dbReference>
<protein>
    <submittedName>
        <fullName evidence="3">Amidohydrolase family protein</fullName>
    </submittedName>
</protein>
<keyword evidence="1" id="KW-0732">Signal</keyword>
<reference evidence="4" key="1">
    <citation type="journal article" date="2019" name="Int. J. Syst. Evol. Microbiol.">
        <title>The Global Catalogue of Microorganisms (GCM) 10K type strain sequencing project: providing services to taxonomists for standard genome sequencing and annotation.</title>
        <authorList>
            <consortium name="The Broad Institute Genomics Platform"/>
            <consortium name="The Broad Institute Genome Sequencing Center for Infectious Disease"/>
            <person name="Wu L."/>
            <person name="Ma J."/>
        </authorList>
    </citation>
    <scope>NUCLEOTIDE SEQUENCE [LARGE SCALE GENOMIC DNA]</scope>
    <source>
        <strain evidence="4">CGMCC 1.10759</strain>
    </source>
</reference>
<feature type="domain" description="Amidohydrolase-related" evidence="2">
    <location>
        <begin position="293"/>
        <end position="637"/>
    </location>
</feature>
<accession>A0ABV8SM13</accession>
<keyword evidence="4" id="KW-1185">Reference proteome</keyword>
<gene>
    <name evidence="3" type="ORF">ACFPN2_02560</name>
</gene>
<dbReference type="Gene3D" id="3.20.20.140">
    <property type="entry name" value="Metal-dependent hydrolases"/>
    <property type="match status" value="1"/>
</dbReference>
<evidence type="ECO:0000259" key="2">
    <source>
        <dbReference type="Pfam" id="PF01979"/>
    </source>
</evidence>
<sequence>MSRRYLLIRGASLVAMFLAGVASAADYVVLHRSQPVGHMSVQEAGDARTVRYTARNNGRGPDLELVWSLDSAGRPRELKTSGDTGIGVPPVEELSTSDGRLHWRSSGDAGQARTGGFYLPETSTPDNFPMLARVLRKTKDHGIDLLPAGRATLEDVVSREVSSGGKTQRVSLVLIHGVALGPSPIWLDAGGELFAELSRTGITTIRAGWEDTAASLLSAQNEVLDRRDHDIAKQLGRKPTGATVFRHVDVFDAEAKVMRRNMRVVIAGNRISQVAPDDTTGVSKGEIDGTGRTLMPGLWDMHVHLRSTLDGLLHVANGVLAARDMGNDIDAVTRWRKEFNDGTLIGPRLALAGLVDGRAATSNLVSIKVTNASELTQAIETLADRGYDELKIYSSVPVELLPQAVKEAHAHGLRVGGHVPAGIRFDDVVRVGFDDVSHLNFAVLNFLPDEVQKQTNTLNRMLLPAKLGATIDLDSPAVTQSIKNWCERGITLDATAIVLEALFTTRRGEVAAYALPYVDRLPPTVVREAKGGGLPKNDEERAEYTASFKRAMELLRRFHACGGRVVPGTDGMAGLTLPHELELYVAAGISPLSVLQLATLEPARMMKRDRELGSIAEGKLADVFLVRGDPSIDIGNLRNIELIVRDGTFYDPAALDRAIGMKPRKP</sequence>
<evidence type="ECO:0000313" key="4">
    <source>
        <dbReference type="Proteomes" id="UP001595904"/>
    </source>
</evidence>
<dbReference type="InterPro" id="IPR051781">
    <property type="entry name" value="Metallo-dep_Hydrolase"/>
</dbReference>
<dbReference type="PANTHER" id="PTHR43135">
    <property type="entry name" value="ALPHA-D-RIBOSE 1-METHYLPHOSPHONATE 5-TRIPHOSPHATE DIPHOSPHATASE"/>
    <property type="match status" value="1"/>
</dbReference>
<dbReference type="Gene3D" id="3.30.110.90">
    <property type="entry name" value="Amidohydrolase"/>
    <property type="match status" value="1"/>
</dbReference>
<evidence type="ECO:0000256" key="1">
    <source>
        <dbReference type="SAM" id="SignalP"/>
    </source>
</evidence>
<feature type="chain" id="PRO_5046910206" evidence="1">
    <location>
        <begin position="25"/>
        <end position="666"/>
    </location>
</feature>
<dbReference type="RefSeq" id="WP_380594663.1">
    <property type="nucleotide sequence ID" value="NZ_JBHSDU010000001.1"/>
</dbReference>
<feature type="signal peptide" evidence="1">
    <location>
        <begin position="1"/>
        <end position="24"/>
    </location>
</feature>